<protein>
    <submittedName>
        <fullName evidence="1">Putative integral membrane protein</fullName>
    </submittedName>
    <submittedName>
        <fullName evidence="2">Uncharacterized membrane protein</fullName>
    </submittedName>
</protein>
<name>A0A0P7X991_9HYPH</name>
<sequence>MRSVPRRASRQILRLVVVMALIAGSLPFLAVPAHADLRLCNMTGSRVGIAIGYRDPQGWVTEGWWNFEARECETIFAGALTARYYYVYAVDYDRGGEWGGSSYMCTREREFTIRGIEDCLVRGYDRNGFFEVDTGQQRSWTIQLTDPDRQGAPSP</sequence>
<accession>A0A0P7X991</accession>
<evidence type="ECO:0000313" key="4">
    <source>
        <dbReference type="Proteomes" id="UP000182800"/>
    </source>
</evidence>
<keyword evidence="4" id="KW-1185">Reference proteome</keyword>
<organism evidence="1 3">
    <name type="scientific">Saliniramus fredricksonii</name>
    <dbReference type="NCBI Taxonomy" id="1653334"/>
    <lineage>
        <taxon>Bacteria</taxon>
        <taxon>Pseudomonadati</taxon>
        <taxon>Pseudomonadota</taxon>
        <taxon>Alphaproteobacteria</taxon>
        <taxon>Hyphomicrobiales</taxon>
        <taxon>Salinarimonadaceae</taxon>
        <taxon>Saliniramus</taxon>
    </lineage>
</organism>
<dbReference type="Pfam" id="PF06282">
    <property type="entry name" value="DUF1036"/>
    <property type="match status" value="1"/>
</dbReference>
<dbReference type="InterPro" id="IPR009380">
    <property type="entry name" value="DUF1036"/>
</dbReference>
<dbReference type="EMBL" id="FMBM01000002">
    <property type="protein sequence ID" value="SCC82275.1"/>
    <property type="molecule type" value="Genomic_DNA"/>
</dbReference>
<reference evidence="2 4" key="2">
    <citation type="submission" date="2016-08" db="EMBL/GenBank/DDBJ databases">
        <authorList>
            <person name="Varghese N."/>
            <person name="Submissions Spin"/>
        </authorList>
    </citation>
    <scope>NUCLEOTIDE SEQUENCE [LARGE SCALE GENOMIC DNA]</scope>
    <source>
        <strain evidence="2 4">HL-109</strain>
    </source>
</reference>
<gene>
    <name evidence="2" type="ORF">GA0071312_3256</name>
    <name evidence="1" type="ORF">HLUCCO17_04805</name>
</gene>
<reference evidence="1 3" key="1">
    <citation type="submission" date="2015-09" db="EMBL/GenBank/DDBJ databases">
        <title>Identification and resolution of microdiversity through metagenomic sequencing of parallel consortia.</title>
        <authorList>
            <person name="Nelson W.C."/>
            <person name="Romine M.F."/>
            <person name="Lindemann S.R."/>
        </authorList>
    </citation>
    <scope>NUCLEOTIDE SEQUENCE [LARGE SCALE GENOMIC DNA]</scope>
    <source>
        <strain evidence="1">HL-109</strain>
    </source>
</reference>
<dbReference type="Proteomes" id="UP000050497">
    <property type="component" value="Unassembled WGS sequence"/>
</dbReference>
<dbReference type="AlphaFoldDB" id="A0A0P7X991"/>
<dbReference type="PATRIC" id="fig|1653334.4.peg.1656"/>
<dbReference type="STRING" id="1653334.GA0071312_3256"/>
<dbReference type="Proteomes" id="UP000182800">
    <property type="component" value="Unassembled WGS sequence"/>
</dbReference>
<dbReference type="EMBL" id="LJSX01000005">
    <property type="protein sequence ID" value="KPQ11800.1"/>
    <property type="molecule type" value="Genomic_DNA"/>
</dbReference>
<evidence type="ECO:0000313" key="3">
    <source>
        <dbReference type="Proteomes" id="UP000050497"/>
    </source>
</evidence>
<proteinExistence type="predicted"/>
<comment type="caution">
    <text evidence="1">The sequence shown here is derived from an EMBL/GenBank/DDBJ whole genome shotgun (WGS) entry which is preliminary data.</text>
</comment>
<evidence type="ECO:0000313" key="2">
    <source>
        <dbReference type="EMBL" id="SCC82275.1"/>
    </source>
</evidence>
<evidence type="ECO:0000313" key="1">
    <source>
        <dbReference type="EMBL" id="KPQ11800.1"/>
    </source>
</evidence>